<dbReference type="Proteomes" id="UP000624404">
    <property type="component" value="Unassembled WGS sequence"/>
</dbReference>
<dbReference type="EMBL" id="CAJHIA010000021">
    <property type="protein sequence ID" value="CAD6446580.1"/>
    <property type="molecule type" value="Genomic_DNA"/>
</dbReference>
<keyword evidence="4" id="KW-1185">Reference proteome</keyword>
<feature type="compositionally biased region" description="Polar residues" evidence="1">
    <location>
        <begin position="53"/>
        <end position="68"/>
    </location>
</feature>
<feature type="signal peptide" evidence="2">
    <location>
        <begin position="1"/>
        <end position="18"/>
    </location>
</feature>
<name>A0A8H2ZU79_9HELO</name>
<gene>
    <name evidence="3" type="ORF">SCLTRI_LOCUS6373</name>
</gene>
<feature type="chain" id="PRO_5034074440" evidence="2">
    <location>
        <begin position="19"/>
        <end position="182"/>
    </location>
</feature>
<feature type="compositionally biased region" description="Polar residues" evidence="1">
    <location>
        <begin position="29"/>
        <end position="44"/>
    </location>
</feature>
<evidence type="ECO:0000313" key="3">
    <source>
        <dbReference type="EMBL" id="CAD6446580.1"/>
    </source>
</evidence>
<evidence type="ECO:0000256" key="1">
    <source>
        <dbReference type="SAM" id="MobiDB-lite"/>
    </source>
</evidence>
<keyword evidence="2" id="KW-0732">Signal</keyword>
<reference evidence="3" key="1">
    <citation type="submission" date="2020-10" db="EMBL/GenBank/DDBJ databases">
        <authorList>
            <person name="Kusch S."/>
        </authorList>
    </citation>
    <scope>NUCLEOTIDE SEQUENCE</scope>
    <source>
        <strain evidence="3">SwB9</strain>
    </source>
</reference>
<accession>A0A8H2ZU79</accession>
<comment type="caution">
    <text evidence="3">The sequence shown here is derived from an EMBL/GenBank/DDBJ whole genome shotgun (WGS) entry which is preliminary data.</text>
</comment>
<organism evidence="3 4">
    <name type="scientific">Sclerotinia trifoliorum</name>
    <dbReference type="NCBI Taxonomy" id="28548"/>
    <lineage>
        <taxon>Eukaryota</taxon>
        <taxon>Fungi</taxon>
        <taxon>Dikarya</taxon>
        <taxon>Ascomycota</taxon>
        <taxon>Pezizomycotina</taxon>
        <taxon>Leotiomycetes</taxon>
        <taxon>Helotiales</taxon>
        <taxon>Sclerotiniaceae</taxon>
        <taxon>Sclerotinia</taxon>
    </lineage>
</organism>
<protein>
    <submittedName>
        <fullName evidence="3">3cb82229-52f8-4308-ac80-a137bbc7162f</fullName>
    </submittedName>
</protein>
<sequence length="182" mass="20045">MKLTFVAVLAIAASLVPGAYINGRLTNSTIDNQSSNDTAVQNQPAGIPEDGPSNINNQMESSGLDRSTTASEAIKYGAEVIEHIIEDIAEDIAEEIEDEFTDDTDSTPLSPGRLCSKRRKPRCCEKGGRIYRDGCERFSQESLPVNRDEFRSTCTEMGKRAMCCANTIDMAQIGFRCRRARK</sequence>
<evidence type="ECO:0000313" key="4">
    <source>
        <dbReference type="Proteomes" id="UP000624404"/>
    </source>
</evidence>
<proteinExistence type="predicted"/>
<dbReference type="AlphaFoldDB" id="A0A8H2ZU79"/>
<dbReference type="OrthoDB" id="3546933at2759"/>
<evidence type="ECO:0000256" key="2">
    <source>
        <dbReference type="SAM" id="SignalP"/>
    </source>
</evidence>
<feature type="region of interest" description="Disordered" evidence="1">
    <location>
        <begin position="29"/>
        <end position="68"/>
    </location>
</feature>